<keyword evidence="1" id="KW-0234">DNA repair</keyword>
<keyword evidence="1" id="KW-0227">DNA damage</keyword>
<keyword evidence="1" id="KW-0547">Nucleotide-binding</keyword>
<keyword evidence="1" id="KW-0378">Hydrolase</keyword>
<name>A0A6P7G634_DIAVI</name>
<dbReference type="Pfam" id="PF21530">
    <property type="entry name" value="Pif1_2B_dom"/>
    <property type="match status" value="1"/>
</dbReference>
<feature type="domain" description="DNA helicase Pif1-like 2B" evidence="3">
    <location>
        <begin position="504"/>
        <end position="549"/>
    </location>
</feature>
<dbReference type="Gene3D" id="3.40.50.300">
    <property type="entry name" value="P-loop containing nucleotide triphosphate hydrolases"/>
    <property type="match status" value="1"/>
</dbReference>
<keyword evidence="1" id="KW-0233">DNA recombination</keyword>
<dbReference type="GO" id="GO:0000723">
    <property type="term" value="P:telomere maintenance"/>
    <property type="evidence" value="ECO:0007669"/>
    <property type="project" value="InterPro"/>
</dbReference>
<dbReference type="InterPro" id="IPR027417">
    <property type="entry name" value="P-loop_NTPase"/>
</dbReference>
<dbReference type="GO" id="GO:0006281">
    <property type="term" value="P:DNA repair"/>
    <property type="evidence" value="ECO:0007669"/>
    <property type="project" value="UniProtKB-KW"/>
</dbReference>
<reference evidence="4" key="1">
    <citation type="submission" date="2025-08" db="UniProtKB">
        <authorList>
            <consortium name="RefSeq"/>
        </authorList>
    </citation>
    <scope>IDENTIFICATION</scope>
    <source>
        <tissue evidence="4">Whole insect</tissue>
    </source>
</reference>
<dbReference type="Pfam" id="PF05970">
    <property type="entry name" value="PIF1"/>
    <property type="match status" value="1"/>
</dbReference>
<organism evidence="4">
    <name type="scientific">Diabrotica virgifera virgifera</name>
    <name type="common">western corn rootworm</name>
    <dbReference type="NCBI Taxonomy" id="50390"/>
    <lineage>
        <taxon>Eukaryota</taxon>
        <taxon>Metazoa</taxon>
        <taxon>Ecdysozoa</taxon>
        <taxon>Arthropoda</taxon>
        <taxon>Hexapoda</taxon>
        <taxon>Insecta</taxon>
        <taxon>Pterygota</taxon>
        <taxon>Neoptera</taxon>
        <taxon>Endopterygota</taxon>
        <taxon>Coleoptera</taxon>
        <taxon>Polyphaga</taxon>
        <taxon>Cucujiformia</taxon>
        <taxon>Chrysomeloidea</taxon>
        <taxon>Chrysomelidae</taxon>
        <taxon>Galerucinae</taxon>
        <taxon>Diabroticina</taxon>
        <taxon>Diabroticites</taxon>
        <taxon>Diabrotica</taxon>
    </lineage>
</organism>
<dbReference type="PANTHER" id="PTHR10492:SF57">
    <property type="entry name" value="ATP-DEPENDENT DNA HELICASE"/>
    <property type="match status" value="1"/>
</dbReference>
<sequence>MPEEGHPEIMKADTIGRVYTVHPNNAECFYLRMLLHEIRGPTSFTDLRTINGYLCQTYREACQRLGLLENDNHWELTLQEATLIASAEQLRELFAIILTKCNPSNPKQLWDAFKRSMSDDILYQIRQTNPELTIEFNDDIFNETLIRLEDKCLAINNQALVELGMPAPQRNAFSVLNYEITKEKSYNVNELLEYIAHNKPLLNDNQKKVYDVIMYRIINNTGGIIYLDAPGGTGKTFLLNLILAEIRVKKHIALALASSGIAATLMEGGRTAHSALQLPLNIAEQQFPVCKISGKSGRGQCLKQAKVILWDECTMAHKKSLEAMDRTLQELRKNSEIMGGALLILSGDFRQTLPVIPKSTPADEINACLKKSHLWSQVQILQLTKNMRVELSKDETTAHFAKILLQIGEDTYPTNQTTGLIELNSDFCNIATTENDLIDKIYPNFVQNYTNVEWLFQRAILATKNNVVDDINFNILKKIPGEERIYKSMDTMVSSEESVNFPTEFLNSLQVPGMPLHCLRLKIGSPIILLRNLSSPKLCNGTRMIVKQLSNNIIEAELISGKNKGQTVFIPRITLISSELPFQFKRLQFRIKLAFSFTINKAQGQTLKYCGINLKEPCFSHGQLYVACSRVGNPKNLYIYRVGNPKNLYMYILQTIK</sequence>
<keyword evidence="1" id="KW-0347">Helicase</keyword>
<feature type="domain" description="DNA helicase Pif1-like DEAD-box helicase" evidence="2">
    <location>
        <begin position="202"/>
        <end position="416"/>
    </location>
</feature>
<accession>A0A6P7G634</accession>
<dbReference type="GO" id="GO:0006310">
    <property type="term" value="P:DNA recombination"/>
    <property type="evidence" value="ECO:0007669"/>
    <property type="project" value="UniProtKB-KW"/>
</dbReference>
<dbReference type="RefSeq" id="XP_028144499.1">
    <property type="nucleotide sequence ID" value="XM_028288698.1"/>
</dbReference>
<comment type="catalytic activity">
    <reaction evidence="1">
        <text>ATP + H2O = ADP + phosphate + H(+)</text>
        <dbReference type="Rhea" id="RHEA:13065"/>
        <dbReference type="ChEBI" id="CHEBI:15377"/>
        <dbReference type="ChEBI" id="CHEBI:15378"/>
        <dbReference type="ChEBI" id="CHEBI:30616"/>
        <dbReference type="ChEBI" id="CHEBI:43474"/>
        <dbReference type="ChEBI" id="CHEBI:456216"/>
        <dbReference type="EC" id="5.6.2.3"/>
    </reaction>
</comment>
<evidence type="ECO:0000259" key="3">
    <source>
        <dbReference type="Pfam" id="PF21530"/>
    </source>
</evidence>
<gene>
    <name evidence="4" type="primary">LOC114338118</name>
</gene>
<keyword evidence="1" id="KW-0067">ATP-binding</keyword>
<dbReference type="InterPro" id="IPR049163">
    <property type="entry name" value="Pif1-like_2B_dom"/>
</dbReference>
<proteinExistence type="inferred from homology"/>
<dbReference type="GO" id="GO:0016787">
    <property type="term" value="F:hydrolase activity"/>
    <property type="evidence" value="ECO:0007669"/>
    <property type="project" value="UniProtKB-KW"/>
</dbReference>
<evidence type="ECO:0000313" key="4">
    <source>
        <dbReference type="RefSeq" id="XP_028144499.1"/>
    </source>
</evidence>
<evidence type="ECO:0000259" key="2">
    <source>
        <dbReference type="Pfam" id="PF05970"/>
    </source>
</evidence>
<dbReference type="FunCoup" id="A0A6P7G634">
    <property type="interactions" value="523"/>
</dbReference>
<dbReference type="GO" id="GO:0043139">
    <property type="term" value="F:5'-3' DNA helicase activity"/>
    <property type="evidence" value="ECO:0007669"/>
    <property type="project" value="UniProtKB-EC"/>
</dbReference>
<dbReference type="PANTHER" id="PTHR10492">
    <property type="match status" value="1"/>
</dbReference>
<dbReference type="EC" id="5.6.2.3" evidence="1"/>
<dbReference type="InterPro" id="IPR010285">
    <property type="entry name" value="DNA_helicase_pif1-like_DEAD"/>
</dbReference>
<protein>
    <recommendedName>
        <fullName evidence="1">ATP-dependent DNA helicase</fullName>
        <ecNumber evidence="1">5.6.2.3</ecNumber>
    </recommendedName>
</protein>
<comment type="similarity">
    <text evidence="1">Belongs to the helicase family.</text>
</comment>
<dbReference type="InParanoid" id="A0A6P7G634"/>
<comment type="cofactor">
    <cofactor evidence="1">
        <name>Mg(2+)</name>
        <dbReference type="ChEBI" id="CHEBI:18420"/>
    </cofactor>
</comment>
<dbReference type="AlphaFoldDB" id="A0A6P7G634"/>
<dbReference type="GO" id="GO:0005524">
    <property type="term" value="F:ATP binding"/>
    <property type="evidence" value="ECO:0007669"/>
    <property type="project" value="UniProtKB-KW"/>
</dbReference>
<evidence type="ECO:0000256" key="1">
    <source>
        <dbReference type="RuleBase" id="RU363044"/>
    </source>
</evidence>
<dbReference type="SUPFAM" id="SSF52540">
    <property type="entry name" value="P-loop containing nucleoside triphosphate hydrolases"/>
    <property type="match status" value="2"/>
</dbReference>